<comment type="caution">
    <text evidence="1">The sequence shown here is derived from an EMBL/GenBank/DDBJ whole genome shotgun (WGS) entry which is preliminary data.</text>
</comment>
<dbReference type="Proteomes" id="UP001064048">
    <property type="component" value="Chromosome 28"/>
</dbReference>
<protein>
    <submittedName>
        <fullName evidence="1">Uncharacterized protein</fullName>
    </submittedName>
</protein>
<evidence type="ECO:0000313" key="1">
    <source>
        <dbReference type="EMBL" id="KAI8433332.1"/>
    </source>
</evidence>
<keyword evidence="2" id="KW-1185">Reference proteome</keyword>
<proteinExistence type="predicted"/>
<organism evidence="1 2">
    <name type="scientific">Choristoneura fumiferana</name>
    <name type="common">Spruce budworm moth</name>
    <name type="synonym">Archips fumiferana</name>
    <dbReference type="NCBI Taxonomy" id="7141"/>
    <lineage>
        <taxon>Eukaryota</taxon>
        <taxon>Metazoa</taxon>
        <taxon>Ecdysozoa</taxon>
        <taxon>Arthropoda</taxon>
        <taxon>Hexapoda</taxon>
        <taxon>Insecta</taxon>
        <taxon>Pterygota</taxon>
        <taxon>Neoptera</taxon>
        <taxon>Endopterygota</taxon>
        <taxon>Lepidoptera</taxon>
        <taxon>Glossata</taxon>
        <taxon>Ditrysia</taxon>
        <taxon>Tortricoidea</taxon>
        <taxon>Tortricidae</taxon>
        <taxon>Tortricinae</taxon>
        <taxon>Choristoneura</taxon>
    </lineage>
</organism>
<dbReference type="EMBL" id="CM046128">
    <property type="protein sequence ID" value="KAI8433332.1"/>
    <property type="molecule type" value="Genomic_DNA"/>
</dbReference>
<accession>A0ACC0KA53</accession>
<evidence type="ECO:0000313" key="2">
    <source>
        <dbReference type="Proteomes" id="UP001064048"/>
    </source>
</evidence>
<name>A0ACC0KA53_CHOFU</name>
<sequence>MWEAGMVETALWGQNEQKRSIVTSYGQTENGGPVLDPVPEGPSGNLGKPTPTYQIKVIPPEVEEVILTHDGIADVCVTGVPHPEDGERVVACVVRKPGSIVTAKEIKDLVAMQVNQAPVLNIVNNVAYRSDKVPE</sequence>
<reference evidence="1 2" key="1">
    <citation type="journal article" date="2022" name="Genome Biol. Evol.">
        <title>The Spruce Budworm Genome: Reconstructing the Evolutionary History of Antifreeze Proteins.</title>
        <authorList>
            <person name="Beliveau C."/>
            <person name="Gagne P."/>
            <person name="Picq S."/>
            <person name="Vernygora O."/>
            <person name="Keeling C.I."/>
            <person name="Pinkney K."/>
            <person name="Doucet D."/>
            <person name="Wen F."/>
            <person name="Johnston J.S."/>
            <person name="Maaroufi H."/>
            <person name="Boyle B."/>
            <person name="Laroche J."/>
            <person name="Dewar K."/>
            <person name="Juretic N."/>
            <person name="Blackburn G."/>
            <person name="Nisole A."/>
            <person name="Brunet B."/>
            <person name="Brandao M."/>
            <person name="Lumley L."/>
            <person name="Duan J."/>
            <person name="Quan G."/>
            <person name="Lucarotti C.J."/>
            <person name="Roe A.D."/>
            <person name="Sperling F.A.H."/>
            <person name="Levesque R.C."/>
            <person name="Cusson M."/>
        </authorList>
    </citation>
    <scope>NUCLEOTIDE SEQUENCE [LARGE SCALE GENOMIC DNA]</scope>
    <source>
        <strain evidence="1">Glfc:IPQL:Cfum</strain>
    </source>
</reference>
<gene>
    <name evidence="1" type="ORF">MSG28_015377</name>
</gene>